<dbReference type="EC" id="2.2.1.6" evidence="8"/>
<dbReference type="GO" id="GO:1990610">
    <property type="term" value="F:acetolactate synthase regulator activity"/>
    <property type="evidence" value="ECO:0007669"/>
    <property type="project" value="UniProtKB-UniRule"/>
</dbReference>
<keyword evidence="6 8" id="KW-0100">Branched-chain amino acid biosynthesis</keyword>
<dbReference type="UniPathway" id="UPA00047">
    <property type="reaction ID" value="UER00055"/>
</dbReference>
<evidence type="ECO:0000256" key="7">
    <source>
        <dbReference type="ARBA" id="ARBA00048670"/>
    </source>
</evidence>
<sequence>MRYIISILLENEAGALSRVAGLFSARGFNIESLTVVATNDSTLSRMTIVTIADDGIIEKIVKQLNKLIDVIKVTDLTATEYIERELLLVKVNVNQQTQIDIDKQIDAFSCKLIDVSEDIYTIELAGKSKKINDFLANLDASKILDVSRTGVTGICMKNRNLTKGV</sequence>
<evidence type="ECO:0000313" key="10">
    <source>
        <dbReference type="EMBL" id="NYT52287.1"/>
    </source>
</evidence>
<dbReference type="AlphaFoldDB" id="A0A853G815"/>
<comment type="pathway">
    <text evidence="1 8">Amino-acid biosynthesis; L-isoleucine biosynthesis; L-isoleucine from 2-oxobutanoate: step 1/4.</text>
</comment>
<comment type="subunit">
    <text evidence="4 8">Dimer of large and small chains.</text>
</comment>
<gene>
    <name evidence="10" type="primary">ilvN</name>
    <name evidence="10" type="ORF">H0A74_01705</name>
</gene>
<feature type="domain" description="ACT" evidence="9">
    <location>
        <begin position="4"/>
        <end position="78"/>
    </location>
</feature>
<dbReference type="PANTHER" id="PTHR30239:SF0">
    <property type="entry name" value="ACETOLACTATE SYNTHASE SMALL SUBUNIT 1, CHLOROPLASTIC"/>
    <property type="match status" value="1"/>
</dbReference>
<dbReference type="InterPro" id="IPR019455">
    <property type="entry name" value="Acetolactate_synth_ssu_C"/>
</dbReference>
<dbReference type="Gene3D" id="3.30.70.260">
    <property type="match status" value="1"/>
</dbReference>
<comment type="function">
    <text evidence="8">Catalyzes the conversion of 2 pyruvate molecules into acetolactate in the first common step of the biosynthetic pathway of the branched-amino acids such as leucine, isoleucine, and valine.</text>
</comment>
<evidence type="ECO:0000259" key="9">
    <source>
        <dbReference type="PROSITE" id="PS51671"/>
    </source>
</evidence>
<dbReference type="InterPro" id="IPR027271">
    <property type="entry name" value="Acetolactate_synth/TF_NikR_C"/>
</dbReference>
<dbReference type="GO" id="GO:0005829">
    <property type="term" value="C:cytosol"/>
    <property type="evidence" value="ECO:0007669"/>
    <property type="project" value="TreeGrafter"/>
</dbReference>
<dbReference type="InterPro" id="IPR004789">
    <property type="entry name" value="Acetalactate_synth_ssu"/>
</dbReference>
<comment type="pathway">
    <text evidence="2 8">Amino-acid biosynthesis; L-valine biosynthesis; L-valine from pyruvate: step 1/4.</text>
</comment>
<dbReference type="Pfam" id="PF10369">
    <property type="entry name" value="ALS_ss_C"/>
    <property type="match status" value="1"/>
</dbReference>
<evidence type="ECO:0000256" key="5">
    <source>
        <dbReference type="ARBA" id="ARBA00022605"/>
    </source>
</evidence>
<protein>
    <recommendedName>
        <fullName evidence="8">Acetolactate synthase small subunit</fullName>
        <shortName evidence="8">AHAS</shortName>
        <shortName evidence="8">ALS</shortName>
        <ecNumber evidence="8">2.2.1.6</ecNumber>
    </recommendedName>
    <alternativeName>
        <fullName evidence="8">Acetohydroxy-acid synthase small subunit</fullName>
    </alternativeName>
</protein>
<accession>A0A853G815</accession>
<dbReference type="InterPro" id="IPR039557">
    <property type="entry name" value="AHAS_ACT"/>
</dbReference>
<dbReference type="UniPathway" id="UPA00049">
    <property type="reaction ID" value="UER00059"/>
</dbReference>
<dbReference type="GO" id="GO:0009099">
    <property type="term" value="P:L-valine biosynthetic process"/>
    <property type="evidence" value="ECO:0007669"/>
    <property type="project" value="UniProtKB-UniRule"/>
</dbReference>
<dbReference type="NCBIfam" id="TIGR00119">
    <property type="entry name" value="acolac_sm"/>
    <property type="match status" value="1"/>
</dbReference>
<dbReference type="InterPro" id="IPR002912">
    <property type="entry name" value="ACT_dom"/>
</dbReference>
<evidence type="ECO:0000256" key="8">
    <source>
        <dbReference type="RuleBase" id="RU368092"/>
    </source>
</evidence>
<evidence type="ECO:0000313" key="11">
    <source>
        <dbReference type="Proteomes" id="UP000525329"/>
    </source>
</evidence>
<dbReference type="Gene3D" id="3.30.70.1150">
    <property type="entry name" value="ACT-like. Chain A, domain 2"/>
    <property type="match status" value="1"/>
</dbReference>
<dbReference type="Pfam" id="PF22629">
    <property type="entry name" value="ACT_AHAS_ss"/>
    <property type="match status" value="1"/>
</dbReference>
<dbReference type="GO" id="GO:0003984">
    <property type="term" value="F:acetolactate synthase activity"/>
    <property type="evidence" value="ECO:0007669"/>
    <property type="project" value="UniProtKB-UniRule"/>
</dbReference>
<evidence type="ECO:0000256" key="3">
    <source>
        <dbReference type="ARBA" id="ARBA00006341"/>
    </source>
</evidence>
<evidence type="ECO:0000256" key="6">
    <source>
        <dbReference type="ARBA" id="ARBA00023304"/>
    </source>
</evidence>
<name>A0A853G815_9GAMM</name>
<evidence type="ECO:0000256" key="1">
    <source>
        <dbReference type="ARBA" id="ARBA00004974"/>
    </source>
</evidence>
<dbReference type="Proteomes" id="UP000525329">
    <property type="component" value="Unassembled WGS sequence"/>
</dbReference>
<comment type="catalytic activity">
    <reaction evidence="7 8">
        <text>2 pyruvate + H(+) = (2S)-2-acetolactate + CO2</text>
        <dbReference type="Rhea" id="RHEA:25249"/>
        <dbReference type="ChEBI" id="CHEBI:15361"/>
        <dbReference type="ChEBI" id="CHEBI:15378"/>
        <dbReference type="ChEBI" id="CHEBI:16526"/>
        <dbReference type="ChEBI" id="CHEBI:58476"/>
        <dbReference type="EC" id="2.2.1.6"/>
    </reaction>
</comment>
<dbReference type="InterPro" id="IPR045865">
    <property type="entry name" value="ACT-like_dom_sf"/>
</dbReference>
<dbReference type="NCBIfam" id="NF008864">
    <property type="entry name" value="PRK11895.1"/>
    <property type="match status" value="1"/>
</dbReference>
<dbReference type="FunFam" id="3.30.70.260:FF:000001">
    <property type="entry name" value="Acetolactate synthase, small subunit"/>
    <property type="match status" value="1"/>
</dbReference>
<comment type="similarity">
    <text evidence="3 8">Belongs to the acetolactate synthase small subunit family.</text>
</comment>
<evidence type="ECO:0000256" key="4">
    <source>
        <dbReference type="ARBA" id="ARBA00011744"/>
    </source>
</evidence>
<comment type="caution">
    <text evidence="10">The sequence shown here is derived from an EMBL/GenBank/DDBJ whole genome shotgun (WGS) entry which is preliminary data.</text>
</comment>
<keyword evidence="8 10" id="KW-0808">Transferase</keyword>
<proteinExistence type="inferred from homology"/>
<reference evidence="10 11" key="1">
    <citation type="submission" date="2020-05" db="EMBL/GenBank/DDBJ databases">
        <title>Horizontal transmission and recombination maintain forever young bacterial symbiont genomes.</title>
        <authorList>
            <person name="Russell S.L."/>
            <person name="Pepper-Tunick E."/>
            <person name="Svedberg J."/>
            <person name="Byrne A."/>
            <person name="Ruelas Castillo J."/>
            <person name="Vollmers C."/>
            <person name="Beinart R.A."/>
            <person name="Corbett-Detig R."/>
        </authorList>
    </citation>
    <scope>NUCLEOTIDE SEQUENCE [LARGE SCALE GENOMIC DNA]</scope>
    <source>
        <strain evidence="10">Monterey_2004</strain>
    </source>
</reference>
<dbReference type="SUPFAM" id="SSF55021">
    <property type="entry name" value="ACT-like"/>
    <property type="match status" value="2"/>
</dbReference>
<organism evidence="10 11">
    <name type="scientific">Candidatus Vesicomyosocius endoextente</name>
    <dbReference type="NCBI Taxonomy" id="2738853"/>
    <lineage>
        <taxon>Bacteria</taxon>
        <taxon>Pseudomonadati</taxon>
        <taxon>Pseudomonadota</taxon>
        <taxon>Gammaproteobacteria</taxon>
        <taxon>Candidatus Pseudothioglobaceae</taxon>
        <taxon>Candidatus Vesicomyidisocius</taxon>
    </lineage>
</organism>
<dbReference type="CDD" id="cd04878">
    <property type="entry name" value="ACT_AHAS"/>
    <property type="match status" value="1"/>
</dbReference>
<evidence type="ECO:0000256" key="2">
    <source>
        <dbReference type="ARBA" id="ARBA00005025"/>
    </source>
</evidence>
<dbReference type="EMBL" id="JACCHU010000001">
    <property type="protein sequence ID" value="NYT52287.1"/>
    <property type="molecule type" value="Genomic_DNA"/>
</dbReference>
<dbReference type="PROSITE" id="PS51671">
    <property type="entry name" value="ACT"/>
    <property type="match status" value="1"/>
</dbReference>
<dbReference type="PANTHER" id="PTHR30239">
    <property type="entry name" value="ACETOLACTATE SYNTHASE SMALL SUBUNIT"/>
    <property type="match status" value="1"/>
</dbReference>
<keyword evidence="5 8" id="KW-0028">Amino-acid biosynthesis</keyword>
<dbReference type="GO" id="GO:0009097">
    <property type="term" value="P:isoleucine biosynthetic process"/>
    <property type="evidence" value="ECO:0007669"/>
    <property type="project" value="UniProtKB-UniRule"/>
</dbReference>
<dbReference type="InterPro" id="IPR054480">
    <property type="entry name" value="AHAS_small-like_ACT"/>
</dbReference>